<dbReference type="GO" id="GO:0036431">
    <property type="term" value="F:dCMP kinase activity"/>
    <property type="evidence" value="ECO:0007669"/>
    <property type="project" value="InterPro"/>
</dbReference>
<dbReference type="EMBL" id="UASJ01000001">
    <property type="protein sequence ID" value="SQB64619.1"/>
    <property type="molecule type" value="Genomic_DNA"/>
</dbReference>
<dbReference type="Pfam" id="PF02224">
    <property type="entry name" value="Cytidylate_kin"/>
    <property type="match status" value="1"/>
</dbReference>
<evidence type="ECO:0000256" key="7">
    <source>
        <dbReference type="ARBA" id="ARBA00048478"/>
    </source>
</evidence>
<dbReference type="OMA" id="RAITWWM"/>
<feature type="binding site" evidence="8">
    <location>
        <begin position="24"/>
        <end position="32"/>
    </location>
    <ligand>
        <name>ATP</name>
        <dbReference type="ChEBI" id="CHEBI:30616"/>
    </ligand>
</feature>
<keyword evidence="4 8" id="KW-0418">Kinase</keyword>
<evidence type="ECO:0000256" key="6">
    <source>
        <dbReference type="ARBA" id="ARBA00047615"/>
    </source>
</evidence>
<proteinExistence type="inferred from homology"/>
<dbReference type="NCBIfam" id="TIGR00017">
    <property type="entry name" value="cmk"/>
    <property type="match status" value="1"/>
</dbReference>
<dbReference type="GO" id="GO:0005737">
    <property type="term" value="C:cytoplasm"/>
    <property type="evidence" value="ECO:0007669"/>
    <property type="project" value="UniProtKB-SubCell"/>
</dbReference>
<comment type="similarity">
    <text evidence="1 8">Belongs to the cytidylate kinase family. Type 1 subfamily.</text>
</comment>
<evidence type="ECO:0000313" key="11">
    <source>
        <dbReference type="Proteomes" id="UP000250245"/>
    </source>
</evidence>
<evidence type="ECO:0000256" key="8">
    <source>
        <dbReference type="HAMAP-Rule" id="MF_00238"/>
    </source>
</evidence>
<comment type="catalytic activity">
    <reaction evidence="7 8">
        <text>CMP + ATP = CDP + ADP</text>
        <dbReference type="Rhea" id="RHEA:11600"/>
        <dbReference type="ChEBI" id="CHEBI:30616"/>
        <dbReference type="ChEBI" id="CHEBI:58069"/>
        <dbReference type="ChEBI" id="CHEBI:60377"/>
        <dbReference type="ChEBI" id="CHEBI:456216"/>
        <dbReference type="EC" id="2.7.4.25"/>
    </reaction>
</comment>
<dbReference type="EC" id="2.7.4.25" evidence="8"/>
<feature type="domain" description="Cytidylate kinase" evidence="9">
    <location>
        <begin position="20"/>
        <end position="237"/>
    </location>
</feature>
<comment type="subcellular location">
    <subcellularLocation>
        <location evidence="8">Cytoplasm</location>
    </subcellularLocation>
</comment>
<comment type="catalytic activity">
    <reaction evidence="6 8">
        <text>dCMP + ATP = dCDP + ADP</text>
        <dbReference type="Rhea" id="RHEA:25094"/>
        <dbReference type="ChEBI" id="CHEBI:30616"/>
        <dbReference type="ChEBI" id="CHEBI:57566"/>
        <dbReference type="ChEBI" id="CHEBI:58593"/>
        <dbReference type="ChEBI" id="CHEBI:456216"/>
        <dbReference type="EC" id="2.7.4.25"/>
    </reaction>
</comment>
<evidence type="ECO:0000256" key="3">
    <source>
        <dbReference type="ARBA" id="ARBA00022741"/>
    </source>
</evidence>
<keyword evidence="5 8" id="KW-0067">ATP-binding</keyword>
<dbReference type="CDD" id="cd02020">
    <property type="entry name" value="CMPK"/>
    <property type="match status" value="1"/>
</dbReference>
<dbReference type="AlphaFoldDB" id="A0A2X3ANS3"/>
<protein>
    <recommendedName>
        <fullName evidence="8">Cytidylate kinase</fullName>
        <shortName evidence="8">CK</shortName>
        <ecNumber evidence="8">2.7.4.25</ecNumber>
    </recommendedName>
    <alternativeName>
        <fullName evidence="8">Cytidine monophosphate kinase</fullName>
        <shortName evidence="8">CMP kinase</shortName>
    </alternativeName>
</protein>
<dbReference type="GeneID" id="55565724"/>
<dbReference type="GO" id="GO:0036430">
    <property type="term" value="F:CMP kinase activity"/>
    <property type="evidence" value="ECO:0007669"/>
    <property type="project" value="RHEA"/>
</dbReference>
<keyword evidence="2 8" id="KW-0808">Transferase</keyword>
<organism evidence="10 11">
    <name type="scientific">Mobiluncus curtisii</name>
    <dbReference type="NCBI Taxonomy" id="2051"/>
    <lineage>
        <taxon>Bacteria</taxon>
        <taxon>Bacillati</taxon>
        <taxon>Actinomycetota</taxon>
        <taxon>Actinomycetes</taxon>
        <taxon>Actinomycetales</taxon>
        <taxon>Actinomycetaceae</taxon>
        <taxon>Mobiluncus</taxon>
    </lineage>
</organism>
<sequence length="241" mass="25957">MEYANYEALREKILGRGVVVAIDGPSGSGKSTISRNVAAALDLGYLDTGAMYRAAAWGVEHRGVDLNDSAAIAAAVREMKLTVNAVPHAPRIFVDGIDVMHVIRTDHINTIVSSVSSVPEVRTVLIALQRDIIVQARQSTRGIVVEGRDITTVVAPDAQVRILLTASAETRVSRRALEDQGDARSETLDRERALVLDRDARDAKVTSFHTAADGVTTLDSTDLSVSQTLDTVMRLIDQATN</sequence>
<accession>A0A2X3ANS3</accession>
<dbReference type="InterPro" id="IPR003136">
    <property type="entry name" value="Cytidylate_kin"/>
</dbReference>
<dbReference type="RefSeq" id="WP_013189513.1">
    <property type="nucleotide sequence ID" value="NZ_CP068112.1"/>
</dbReference>
<dbReference type="GO" id="GO:0006220">
    <property type="term" value="P:pyrimidine nucleotide metabolic process"/>
    <property type="evidence" value="ECO:0007669"/>
    <property type="project" value="UniProtKB-UniRule"/>
</dbReference>
<evidence type="ECO:0000256" key="5">
    <source>
        <dbReference type="ARBA" id="ARBA00022840"/>
    </source>
</evidence>
<evidence type="ECO:0000259" key="9">
    <source>
        <dbReference type="Pfam" id="PF02224"/>
    </source>
</evidence>
<dbReference type="GO" id="GO:0005524">
    <property type="term" value="F:ATP binding"/>
    <property type="evidence" value="ECO:0007669"/>
    <property type="project" value="UniProtKB-UniRule"/>
</dbReference>
<gene>
    <name evidence="8 10" type="primary">cmk</name>
    <name evidence="10" type="ORF">NCTC11820_00971</name>
</gene>
<dbReference type="HAMAP" id="MF_00238">
    <property type="entry name" value="Cytidyl_kinase_type1"/>
    <property type="match status" value="1"/>
</dbReference>
<dbReference type="InterPro" id="IPR027417">
    <property type="entry name" value="P-loop_NTPase"/>
</dbReference>
<keyword evidence="3 8" id="KW-0547">Nucleotide-binding</keyword>
<evidence type="ECO:0000313" key="10">
    <source>
        <dbReference type="EMBL" id="SQB64619.1"/>
    </source>
</evidence>
<evidence type="ECO:0000256" key="2">
    <source>
        <dbReference type="ARBA" id="ARBA00022679"/>
    </source>
</evidence>
<reference evidence="10 11" key="1">
    <citation type="submission" date="2018-06" db="EMBL/GenBank/DDBJ databases">
        <authorList>
            <consortium name="Pathogen Informatics"/>
            <person name="Doyle S."/>
        </authorList>
    </citation>
    <scope>NUCLEOTIDE SEQUENCE [LARGE SCALE GENOMIC DNA]</scope>
    <source>
        <strain evidence="10 11">NCTC11820</strain>
    </source>
</reference>
<dbReference type="Proteomes" id="UP000250245">
    <property type="component" value="Unassembled WGS sequence"/>
</dbReference>
<dbReference type="InterPro" id="IPR011994">
    <property type="entry name" value="Cytidylate_kinase_dom"/>
</dbReference>
<name>A0A2X3ANS3_9ACTO</name>
<dbReference type="Gene3D" id="3.40.50.300">
    <property type="entry name" value="P-loop containing nucleotide triphosphate hydrolases"/>
    <property type="match status" value="1"/>
</dbReference>
<keyword evidence="8" id="KW-0963">Cytoplasm</keyword>
<evidence type="ECO:0000256" key="1">
    <source>
        <dbReference type="ARBA" id="ARBA00009427"/>
    </source>
</evidence>
<dbReference type="SUPFAM" id="SSF52540">
    <property type="entry name" value="P-loop containing nucleoside triphosphate hydrolases"/>
    <property type="match status" value="1"/>
</dbReference>
<evidence type="ECO:0000256" key="4">
    <source>
        <dbReference type="ARBA" id="ARBA00022777"/>
    </source>
</evidence>